<sequence>MVGDCVVYNNEKEGIIDCLKKDIGVVGLDSKVSSLPGWISTKAVFTTWLGDALAYELWVRSEGSSLAIGESTLLFSCGTFWPSSLDAIFLAHDLVVLQASPLQGTITKKALRLEDGQMNYRCTLLYRRMQEPISSTHIVENLSLNFFETKMCEPDTKTPHSPEIPVRCAQNIAKRMQGSRCYLCGKIGHWSWYCPLKLKSPNTEPLFSPSPKHKDSSVSPNMIRCRCGHGFCDIKVSHSERNPNRKYYTCPIKRGAKCEGFVKWCDDRIDESYFQPPSFKYPECECGAGVCRKVMEAVKYYFVCPIKKGHGSCGYRVSEDELLNGRSIVLMGQSRQRTLNDFMVGNQKDKTDNDLVTDWGEGDDLLIQTKEMRIVECSKNALSMVVSKIPEEEDAGAVLRVASSERVGFPEFKAAEDDLESTNLVSWETLEAEAFLLSRLSMSLRIQWQQNSLPMGWLGRLLFFYPTQSLKFPAPKPFFCCIFPSFNPIVVPKSTNTCDGPYEHNQVAISNVSQHTQLSNGCHTEVSRDVVSSDKSQDCERKSITSKAQRHREVVLFTQQRLLADLETLDPHEHESMKKEAQNTFELLNILGVDYKQFSNHVLDYINLVSSFAEIDKSMENSLATEEHNKLFEEEKIRFAQLQDNYVKTGALLKTSNHHKQLLCEQVSNLKAMLHEKQNQLKYCELETLKMETNLGDLKRSMLAANLVLKKRTEQMKVVKKLSEVRQAKEIAAKAALEKAKLGLENKLLITQH</sequence>
<accession>A0AAN9QIP3</accession>
<dbReference type="Proteomes" id="UP001367508">
    <property type="component" value="Unassembled WGS sequence"/>
</dbReference>
<dbReference type="InterPro" id="IPR036875">
    <property type="entry name" value="Znf_CCHC_sf"/>
</dbReference>
<evidence type="ECO:0000256" key="2">
    <source>
        <dbReference type="ARBA" id="ARBA00022771"/>
    </source>
</evidence>
<dbReference type="EMBL" id="JAYMYQ010000004">
    <property type="protein sequence ID" value="KAK7336186.1"/>
    <property type="molecule type" value="Genomic_DNA"/>
</dbReference>
<dbReference type="AlphaFoldDB" id="A0AAN9QIP3"/>
<evidence type="ECO:0000259" key="6">
    <source>
        <dbReference type="PROSITE" id="PS51999"/>
    </source>
</evidence>
<keyword evidence="1" id="KW-0479">Metal-binding</keyword>
<evidence type="ECO:0000259" key="5">
    <source>
        <dbReference type="PROSITE" id="PS50158"/>
    </source>
</evidence>
<organism evidence="7 8">
    <name type="scientific">Canavalia gladiata</name>
    <name type="common">Sword bean</name>
    <name type="synonym">Dolichos gladiatus</name>
    <dbReference type="NCBI Taxonomy" id="3824"/>
    <lineage>
        <taxon>Eukaryota</taxon>
        <taxon>Viridiplantae</taxon>
        <taxon>Streptophyta</taxon>
        <taxon>Embryophyta</taxon>
        <taxon>Tracheophyta</taxon>
        <taxon>Spermatophyta</taxon>
        <taxon>Magnoliopsida</taxon>
        <taxon>eudicotyledons</taxon>
        <taxon>Gunneridae</taxon>
        <taxon>Pentapetalae</taxon>
        <taxon>rosids</taxon>
        <taxon>fabids</taxon>
        <taxon>Fabales</taxon>
        <taxon>Fabaceae</taxon>
        <taxon>Papilionoideae</taxon>
        <taxon>50 kb inversion clade</taxon>
        <taxon>NPAAA clade</taxon>
        <taxon>indigoferoid/millettioid clade</taxon>
        <taxon>Phaseoleae</taxon>
        <taxon>Canavalia</taxon>
    </lineage>
</organism>
<evidence type="ECO:0008006" key="9">
    <source>
        <dbReference type="Google" id="ProtNLM"/>
    </source>
</evidence>
<keyword evidence="8" id="KW-1185">Reference proteome</keyword>
<dbReference type="SUPFAM" id="SSF57756">
    <property type="entry name" value="Retrovirus zinc finger-like domains"/>
    <property type="match status" value="1"/>
</dbReference>
<reference evidence="7 8" key="1">
    <citation type="submission" date="2024-01" db="EMBL/GenBank/DDBJ databases">
        <title>The genomes of 5 underutilized Papilionoideae crops provide insights into root nodulation and disease resistanc.</title>
        <authorList>
            <person name="Jiang F."/>
        </authorList>
    </citation>
    <scope>NUCLEOTIDE SEQUENCE [LARGE SCALE GENOMIC DNA]</scope>
    <source>
        <strain evidence="7">LVBAO_FW01</strain>
        <tissue evidence="7">Leaves</tissue>
    </source>
</reference>
<evidence type="ECO:0000256" key="3">
    <source>
        <dbReference type="ARBA" id="ARBA00022833"/>
    </source>
</evidence>
<keyword evidence="2 4" id="KW-0863">Zinc-finger</keyword>
<dbReference type="PANTHER" id="PTHR33680:SF1">
    <property type="entry name" value="OS05G0489500 PROTEIN"/>
    <property type="match status" value="1"/>
</dbReference>
<evidence type="ECO:0000313" key="7">
    <source>
        <dbReference type="EMBL" id="KAK7336186.1"/>
    </source>
</evidence>
<dbReference type="GO" id="GO:0003676">
    <property type="term" value="F:nucleic acid binding"/>
    <property type="evidence" value="ECO:0007669"/>
    <property type="project" value="InterPro"/>
</dbReference>
<feature type="domain" description="CCHC-type" evidence="5">
    <location>
        <begin position="180"/>
        <end position="195"/>
    </location>
</feature>
<dbReference type="InterPro" id="IPR010666">
    <property type="entry name" value="Znf_GRF"/>
</dbReference>
<dbReference type="Pfam" id="PF06839">
    <property type="entry name" value="Zn_ribbon_GRF"/>
    <property type="match status" value="1"/>
</dbReference>
<dbReference type="SMART" id="SM00343">
    <property type="entry name" value="ZnF_C2HC"/>
    <property type="match status" value="1"/>
</dbReference>
<evidence type="ECO:0000256" key="1">
    <source>
        <dbReference type="ARBA" id="ARBA00022723"/>
    </source>
</evidence>
<feature type="domain" description="GRF-type" evidence="6">
    <location>
        <begin position="225"/>
        <end position="268"/>
    </location>
</feature>
<proteinExistence type="predicted"/>
<dbReference type="PROSITE" id="PS51999">
    <property type="entry name" value="ZF_GRF"/>
    <property type="match status" value="1"/>
</dbReference>
<name>A0AAN9QIP3_CANGL</name>
<evidence type="ECO:0000313" key="8">
    <source>
        <dbReference type="Proteomes" id="UP001367508"/>
    </source>
</evidence>
<dbReference type="PANTHER" id="PTHR33680">
    <property type="entry name" value="OS07G0190500 PROTEIN"/>
    <property type="match status" value="1"/>
</dbReference>
<protein>
    <recommendedName>
        <fullName evidence="9">CCHC-type domain-containing protein</fullName>
    </recommendedName>
</protein>
<comment type="caution">
    <text evidence="7">The sequence shown here is derived from an EMBL/GenBank/DDBJ whole genome shotgun (WGS) entry which is preliminary data.</text>
</comment>
<evidence type="ECO:0000256" key="4">
    <source>
        <dbReference type="PROSITE-ProRule" id="PRU00047"/>
    </source>
</evidence>
<keyword evidence="3" id="KW-0862">Zinc</keyword>
<dbReference type="Gene3D" id="4.10.60.10">
    <property type="entry name" value="Zinc finger, CCHC-type"/>
    <property type="match status" value="1"/>
</dbReference>
<gene>
    <name evidence="7" type="ORF">VNO77_16719</name>
</gene>
<dbReference type="InterPro" id="IPR001878">
    <property type="entry name" value="Znf_CCHC"/>
</dbReference>
<dbReference type="GO" id="GO:0008270">
    <property type="term" value="F:zinc ion binding"/>
    <property type="evidence" value="ECO:0007669"/>
    <property type="project" value="UniProtKB-KW"/>
</dbReference>
<dbReference type="PROSITE" id="PS50158">
    <property type="entry name" value="ZF_CCHC"/>
    <property type="match status" value="1"/>
</dbReference>